<dbReference type="AlphaFoldDB" id="A0A7W8YA39"/>
<evidence type="ECO:0000313" key="3">
    <source>
        <dbReference type="Proteomes" id="UP000523863"/>
    </source>
</evidence>
<feature type="transmembrane region" description="Helical" evidence="1">
    <location>
        <begin position="182"/>
        <end position="203"/>
    </location>
</feature>
<name>A0A7W8YA39_9MICC</name>
<reference evidence="2 3" key="1">
    <citation type="submission" date="2020-08" db="EMBL/GenBank/DDBJ databases">
        <title>Sequencing the genomes of 1000 actinobacteria strains.</title>
        <authorList>
            <person name="Klenk H.-P."/>
        </authorList>
    </citation>
    <scope>NUCLEOTIDE SEQUENCE [LARGE SCALE GENOMIC DNA]</scope>
    <source>
        <strain evidence="2 3">DSM 23694</strain>
    </source>
</reference>
<sequence length="204" mass="21409">MTWIALIIFALIIPASIPLVLKRYQESSRILVFGSASLILALGLAAAALGALDPIASNIPLALLVVLGVLVSAFGGGPMTVAILRASHRVDVEQSTEPTVPAVSQTVPGAESISVPELESLAEDNTEHDPVLRGGLWIGLLERIAVTTTLFMGWPEGIALVLGVKGLGRYKELGKEGAAERFILGTFASVLWACACYGIVQLLI</sequence>
<protein>
    <submittedName>
        <fullName evidence="2">Multisubunit Na+/H+ antiporter MnhG subunit</fullName>
    </submittedName>
</protein>
<keyword evidence="3" id="KW-1185">Reference proteome</keyword>
<gene>
    <name evidence="2" type="ORF">BKA12_000841</name>
</gene>
<dbReference type="EMBL" id="JACHBL010000001">
    <property type="protein sequence ID" value="MBB5597761.1"/>
    <property type="molecule type" value="Genomic_DNA"/>
</dbReference>
<keyword evidence="1" id="KW-1133">Transmembrane helix</keyword>
<keyword evidence="1" id="KW-0812">Transmembrane</keyword>
<dbReference type="RefSeq" id="WP_183640913.1">
    <property type="nucleotide sequence ID" value="NZ_JACHBL010000001.1"/>
</dbReference>
<feature type="transmembrane region" description="Helical" evidence="1">
    <location>
        <begin position="61"/>
        <end position="84"/>
    </location>
</feature>
<comment type="caution">
    <text evidence="2">The sequence shown here is derived from an EMBL/GenBank/DDBJ whole genome shotgun (WGS) entry which is preliminary data.</text>
</comment>
<organism evidence="2 3">
    <name type="scientific">Neomicrococcus lactis</name>
    <dbReference type="NCBI Taxonomy" id="732241"/>
    <lineage>
        <taxon>Bacteria</taxon>
        <taxon>Bacillati</taxon>
        <taxon>Actinomycetota</taxon>
        <taxon>Actinomycetes</taxon>
        <taxon>Micrococcales</taxon>
        <taxon>Micrococcaceae</taxon>
        <taxon>Neomicrococcus</taxon>
    </lineage>
</organism>
<feature type="transmembrane region" description="Helical" evidence="1">
    <location>
        <begin position="28"/>
        <end position="49"/>
    </location>
</feature>
<evidence type="ECO:0000313" key="2">
    <source>
        <dbReference type="EMBL" id="MBB5597761.1"/>
    </source>
</evidence>
<evidence type="ECO:0000256" key="1">
    <source>
        <dbReference type="SAM" id="Phobius"/>
    </source>
</evidence>
<dbReference type="Proteomes" id="UP000523863">
    <property type="component" value="Unassembled WGS sequence"/>
</dbReference>
<proteinExistence type="predicted"/>
<accession>A0A7W8YA39</accession>
<keyword evidence="1" id="KW-0472">Membrane</keyword>